<protein>
    <submittedName>
        <fullName evidence="1">Uncharacterized protein</fullName>
    </submittedName>
</protein>
<dbReference type="AlphaFoldDB" id="A0A074YZU1"/>
<dbReference type="RefSeq" id="XP_009177526.1">
    <property type="nucleotide sequence ID" value="XM_009179262.1"/>
</dbReference>
<gene>
    <name evidence="1" type="ORF">T265_12177</name>
</gene>
<evidence type="ECO:0000313" key="1">
    <source>
        <dbReference type="EMBL" id="KER18727.1"/>
    </source>
</evidence>
<proteinExistence type="predicted"/>
<dbReference type="Proteomes" id="UP000054324">
    <property type="component" value="Unassembled WGS sequence"/>
</dbReference>
<organism evidence="1 2">
    <name type="scientific">Opisthorchis viverrini</name>
    <name type="common">Southeast Asian liver fluke</name>
    <dbReference type="NCBI Taxonomy" id="6198"/>
    <lineage>
        <taxon>Eukaryota</taxon>
        <taxon>Metazoa</taxon>
        <taxon>Spiralia</taxon>
        <taxon>Lophotrochozoa</taxon>
        <taxon>Platyhelminthes</taxon>
        <taxon>Trematoda</taxon>
        <taxon>Digenea</taxon>
        <taxon>Opisthorchiida</taxon>
        <taxon>Opisthorchiata</taxon>
        <taxon>Opisthorchiidae</taxon>
        <taxon>Opisthorchis</taxon>
    </lineage>
</organism>
<dbReference type="KEGG" id="ovi:T265_12177"/>
<evidence type="ECO:0000313" key="2">
    <source>
        <dbReference type="Proteomes" id="UP000054324"/>
    </source>
</evidence>
<name>A0A074YZU1_OPIVI</name>
<sequence>MRHKRWHAVDLERCDKALVQVTTFVKLVISGSVDSCVPVRHMTAAGSGRKALKKLFLPNKMVHALNPIFPSAMSQLSSTQRGSSLRGYMCIETASGSETRNATSLSVD</sequence>
<keyword evidence="2" id="KW-1185">Reference proteome</keyword>
<reference evidence="1 2" key="1">
    <citation type="submission" date="2013-11" db="EMBL/GenBank/DDBJ databases">
        <title>Opisthorchis viverrini - life in the bile duct.</title>
        <authorList>
            <person name="Young N.D."/>
            <person name="Nagarajan N."/>
            <person name="Lin S.J."/>
            <person name="Korhonen P.K."/>
            <person name="Jex A.R."/>
            <person name="Hall R.S."/>
            <person name="Safavi-Hemami H."/>
            <person name="Kaewkong W."/>
            <person name="Bertrand D."/>
            <person name="Gao S."/>
            <person name="Seet Q."/>
            <person name="Wongkham S."/>
            <person name="Teh B.T."/>
            <person name="Wongkham C."/>
            <person name="Intapan P.M."/>
            <person name="Maleewong W."/>
            <person name="Yang X."/>
            <person name="Hu M."/>
            <person name="Wang Z."/>
            <person name="Hofmann A."/>
            <person name="Sternberg P.W."/>
            <person name="Tan P."/>
            <person name="Wang J."/>
            <person name="Gasser R.B."/>
        </authorList>
    </citation>
    <scope>NUCLEOTIDE SEQUENCE [LARGE SCALE GENOMIC DNA]</scope>
</reference>
<dbReference type="GeneID" id="20326345"/>
<dbReference type="CTD" id="20326345"/>
<dbReference type="EMBL" id="KL598321">
    <property type="protein sequence ID" value="KER18727.1"/>
    <property type="molecule type" value="Genomic_DNA"/>
</dbReference>
<accession>A0A074YZU1</accession>